<feature type="transmembrane region" description="Helical" evidence="2">
    <location>
        <begin position="30"/>
        <end position="50"/>
    </location>
</feature>
<feature type="domain" description="DUF1468" evidence="3">
    <location>
        <begin position="31"/>
        <end position="177"/>
    </location>
</feature>
<keyword evidence="5" id="KW-1185">Reference proteome</keyword>
<accession>A0ABT4MKR0</accession>
<dbReference type="Pfam" id="PF07331">
    <property type="entry name" value="TctB"/>
    <property type="match status" value="1"/>
</dbReference>
<evidence type="ECO:0000256" key="1">
    <source>
        <dbReference type="SAM" id="MobiDB-lite"/>
    </source>
</evidence>
<keyword evidence="2" id="KW-0812">Transmembrane</keyword>
<dbReference type="RefSeq" id="WP_269608029.1">
    <property type="nucleotide sequence ID" value="NZ_JAPWIJ010000012.1"/>
</dbReference>
<feature type="region of interest" description="Disordered" evidence="1">
    <location>
        <begin position="1"/>
        <end position="20"/>
    </location>
</feature>
<keyword evidence="2" id="KW-0472">Membrane</keyword>
<feature type="transmembrane region" description="Helical" evidence="2">
    <location>
        <begin position="117"/>
        <end position="142"/>
    </location>
</feature>
<proteinExistence type="predicted"/>
<feature type="transmembrane region" description="Helical" evidence="2">
    <location>
        <begin position="154"/>
        <end position="172"/>
    </location>
</feature>
<sequence>MTTDRTETETASRTADPREKVSIGTGRSGLVVAALVFALALYLTHGILTMDVPGSAATPGPAFFPVIIAACAYLLAIVLTVQMLRTPMAPDPELLHPGNTRYKTQTDWKSLGMTLGAFLAFTALLVPVGWILSAAMLFWFVARAMGSPRPVMDLGIALVFSCAVQAFFSAGLDLNLPAGILEGIV</sequence>
<comment type="caution">
    <text evidence="4">The sequence shown here is derived from an EMBL/GenBank/DDBJ whole genome shotgun (WGS) entry which is preliminary data.</text>
</comment>
<dbReference type="Proteomes" id="UP001081071">
    <property type="component" value="Unassembled WGS sequence"/>
</dbReference>
<feature type="transmembrane region" description="Helical" evidence="2">
    <location>
        <begin position="62"/>
        <end position="84"/>
    </location>
</feature>
<evidence type="ECO:0000256" key="2">
    <source>
        <dbReference type="SAM" id="Phobius"/>
    </source>
</evidence>
<protein>
    <submittedName>
        <fullName evidence="4">Tripartite tricarboxylate transporter TctB family protein</fullName>
    </submittedName>
</protein>
<name>A0ABT4MKR0_9NOCA</name>
<dbReference type="InterPro" id="IPR009936">
    <property type="entry name" value="DUF1468"/>
</dbReference>
<evidence type="ECO:0000313" key="5">
    <source>
        <dbReference type="Proteomes" id="UP001081071"/>
    </source>
</evidence>
<organism evidence="4 5">
    <name type="scientific">Rhodococcus ruber</name>
    <dbReference type="NCBI Taxonomy" id="1830"/>
    <lineage>
        <taxon>Bacteria</taxon>
        <taxon>Bacillati</taxon>
        <taxon>Actinomycetota</taxon>
        <taxon>Actinomycetes</taxon>
        <taxon>Mycobacteriales</taxon>
        <taxon>Nocardiaceae</taxon>
        <taxon>Rhodococcus</taxon>
    </lineage>
</organism>
<evidence type="ECO:0000313" key="4">
    <source>
        <dbReference type="EMBL" id="MCZ4521574.1"/>
    </source>
</evidence>
<reference evidence="4" key="1">
    <citation type="submission" date="2022-12" db="EMBL/GenBank/DDBJ databases">
        <authorList>
            <person name="Krivoruchko A.V."/>
            <person name="Elkin A."/>
        </authorList>
    </citation>
    <scope>NUCLEOTIDE SEQUENCE</scope>
    <source>
        <strain evidence="4">IEGM 1391</strain>
    </source>
</reference>
<gene>
    <name evidence="4" type="ORF">O4220_23900</name>
</gene>
<dbReference type="EMBL" id="JAPWIJ010000012">
    <property type="protein sequence ID" value="MCZ4521574.1"/>
    <property type="molecule type" value="Genomic_DNA"/>
</dbReference>
<evidence type="ECO:0000259" key="3">
    <source>
        <dbReference type="Pfam" id="PF07331"/>
    </source>
</evidence>
<keyword evidence="2" id="KW-1133">Transmembrane helix</keyword>